<name>A0AAP0J682_9MAGN</name>
<reference evidence="1 2" key="1">
    <citation type="submission" date="2024-01" db="EMBL/GenBank/DDBJ databases">
        <title>Genome assemblies of Stephania.</title>
        <authorList>
            <person name="Yang L."/>
        </authorList>
    </citation>
    <scope>NUCLEOTIDE SEQUENCE [LARGE SCALE GENOMIC DNA]</scope>
    <source>
        <strain evidence="1">YNDBR</strain>
        <tissue evidence="1">Leaf</tissue>
    </source>
</reference>
<dbReference type="Proteomes" id="UP001420932">
    <property type="component" value="Unassembled WGS sequence"/>
</dbReference>
<protein>
    <submittedName>
        <fullName evidence="1">Uncharacterized protein</fullName>
    </submittedName>
</protein>
<keyword evidence="2" id="KW-1185">Reference proteome</keyword>
<dbReference type="AlphaFoldDB" id="A0AAP0J682"/>
<gene>
    <name evidence="1" type="ORF">Syun_017053</name>
</gene>
<organism evidence="1 2">
    <name type="scientific">Stephania yunnanensis</name>
    <dbReference type="NCBI Taxonomy" id="152371"/>
    <lineage>
        <taxon>Eukaryota</taxon>
        <taxon>Viridiplantae</taxon>
        <taxon>Streptophyta</taxon>
        <taxon>Embryophyta</taxon>
        <taxon>Tracheophyta</taxon>
        <taxon>Spermatophyta</taxon>
        <taxon>Magnoliopsida</taxon>
        <taxon>Ranunculales</taxon>
        <taxon>Menispermaceae</taxon>
        <taxon>Menispermoideae</taxon>
        <taxon>Cissampelideae</taxon>
        <taxon>Stephania</taxon>
    </lineage>
</organism>
<proteinExistence type="predicted"/>
<comment type="caution">
    <text evidence="1">The sequence shown here is derived from an EMBL/GenBank/DDBJ whole genome shotgun (WGS) entry which is preliminary data.</text>
</comment>
<evidence type="ECO:0000313" key="2">
    <source>
        <dbReference type="Proteomes" id="UP001420932"/>
    </source>
</evidence>
<evidence type="ECO:0000313" key="1">
    <source>
        <dbReference type="EMBL" id="KAK9128256.1"/>
    </source>
</evidence>
<sequence length="71" mass="8493">MVEFRVEPYDLDLSLRWEVRRVGKMKNGRTPGGYGKWKMTNDKWKMENGKCLYHFFLICVSRWACTPGVYI</sequence>
<dbReference type="EMBL" id="JBBNAF010000007">
    <property type="protein sequence ID" value="KAK9128256.1"/>
    <property type="molecule type" value="Genomic_DNA"/>
</dbReference>
<accession>A0AAP0J682</accession>